<keyword evidence="4" id="KW-1185">Reference proteome</keyword>
<dbReference type="Gene3D" id="3.90.79.10">
    <property type="entry name" value="Nucleoside Triphosphate Pyrophosphohydrolase"/>
    <property type="match status" value="1"/>
</dbReference>
<evidence type="ECO:0000259" key="2">
    <source>
        <dbReference type="PROSITE" id="PS51462"/>
    </source>
</evidence>
<protein>
    <submittedName>
        <fullName evidence="3">NUDIX hydrolase</fullName>
    </submittedName>
</protein>
<accession>A0A1S1QFD3</accession>
<keyword evidence="3" id="KW-0378">Hydrolase</keyword>
<proteinExistence type="predicted"/>
<dbReference type="InterPro" id="IPR015797">
    <property type="entry name" value="NUDIX_hydrolase-like_dom_sf"/>
</dbReference>
<dbReference type="InterPro" id="IPR000086">
    <property type="entry name" value="NUDIX_hydrolase_dom"/>
</dbReference>
<evidence type="ECO:0000256" key="1">
    <source>
        <dbReference type="SAM" id="Phobius"/>
    </source>
</evidence>
<dbReference type="AlphaFoldDB" id="A0A1S1QFD3"/>
<dbReference type="SUPFAM" id="SSF55811">
    <property type="entry name" value="Nudix"/>
    <property type="match status" value="1"/>
</dbReference>
<evidence type="ECO:0000313" key="3">
    <source>
        <dbReference type="EMBL" id="OHV33518.1"/>
    </source>
</evidence>
<gene>
    <name evidence="3" type="ORF">CC117_22580</name>
</gene>
<name>A0A1S1QFD3_9ACTN</name>
<comment type="caution">
    <text evidence="3">The sequence shown here is derived from an EMBL/GenBank/DDBJ whole genome shotgun (WGS) entry which is preliminary data.</text>
</comment>
<organism evidence="3 4">
    <name type="scientific">Parafrankia colletiae</name>
    <dbReference type="NCBI Taxonomy" id="573497"/>
    <lineage>
        <taxon>Bacteria</taxon>
        <taxon>Bacillati</taxon>
        <taxon>Actinomycetota</taxon>
        <taxon>Actinomycetes</taxon>
        <taxon>Frankiales</taxon>
        <taxon>Frankiaceae</taxon>
        <taxon>Parafrankia</taxon>
    </lineage>
</organism>
<sequence length="149" mass="15900">MRCRGAGVEPPFAAVTSASVVTVTAAGLLLLADLPRGLDIPGGHVQRGERTAEQTARREVWEEVRARLGPLTLVEVIESDYFGGDDLTYMVIYVGRVVRLAPWEGGYESAGRVELPAAAFLDRYRGGDPALMRHLVTRALALAGPGANG</sequence>
<keyword evidence="1" id="KW-0472">Membrane</keyword>
<dbReference type="Proteomes" id="UP000179627">
    <property type="component" value="Unassembled WGS sequence"/>
</dbReference>
<feature type="transmembrane region" description="Helical" evidence="1">
    <location>
        <begin position="12"/>
        <end position="32"/>
    </location>
</feature>
<dbReference type="CDD" id="cd02883">
    <property type="entry name" value="NUDIX_Hydrolase"/>
    <property type="match status" value="1"/>
</dbReference>
<reference evidence="4" key="1">
    <citation type="submission" date="2016-07" db="EMBL/GenBank/DDBJ databases">
        <title>Sequence Frankia sp. strain CcI1.17.</title>
        <authorList>
            <person name="Ghodhbane-Gtari F."/>
            <person name="Swanson E."/>
            <person name="Gueddou A."/>
            <person name="Morris K."/>
            <person name="Hezbri K."/>
            <person name="Ktari A."/>
            <person name="Nouioui I."/>
            <person name="Abebe-Akele F."/>
            <person name="Simpson S."/>
            <person name="Thomas K."/>
            <person name="Gtari M."/>
            <person name="Tisa L.S."/>
            <person name="Hurst S."/>
        </authorList>
    </citation>
    <scope>NUCLEOTIDE SEQUENCE [LARGE SCALE GENOMIC DNA]</scope>
    <source>
        <strain evidence="4">Cc1.17</strain>
    </source>
</reference>
<feature type="domain" description="Nudix hydrolase" evidence="2">
    <location>
        <begin position="10"/>
        <end position="137"/>
    </location>
</feature>
<dbReference type="PROSITE" id="PS51462">
    <property type="entry name" value="NUDIX"/>
    <property type="match status" value="1"/>
</dbReference>
<keyword evidence="1" id="KW-0812">Transmembrane</keyword>
<dbReference type="Pfam" id="PF00293">
    <property type="entry name" value="NUDIX"/>
    <property type="match status" value="1"/>
</dbReference>
<evidence type="ECO:0000313" key="4">
    <source>
        <dbReference type="Proteomes" id="UP000179627"/>
    </source>
</evidence>
<dbReference type="EMBL" id="MBLM01000131">
    <property type="protein sequence ID" value="OHV33518.1"/>
    <property type="molecule type" value="Genomic_DNA"/>
</dbReference>
<dbReference type="GO" id="GO:0016787">
    <property type="term" value="F:hydrolase activity"/>
    <property type="evidence" value="ECO:0007669"/>
    <property type="project" value="UniProtKB-KW"/>
</dbReference>
<keyword evidence="1" id="KW-1133">Transmembrane helix</keyword>